<organism evidence="4 5">
    <name type="scientific">Sinanodonta woodiana</name>
    <name type="common">Chinese pond mussel</name>
    <name type="synonym">Anodonta woodiana</name>
    <dbReference type="NCBI Taxonomy" id="1069815"/>
    <lineage>
        <taxon>Eukaryota</taxon>
        <taxon>Metazoa</taxon>
        <taxon>Spiralia</taxon>
        <taxon>Lophotrochozoa</taxon>
        <taxon>Mollusca</taxon>
        <taxon>Bivalvia</taxon>
        <taxon>Autobranchia</taxon>
        <taxon>Heteroconchia</taxon>
        <taxon>Palaeoheterodonta</taxon>
        <taxon>Unionida</taxon>
        <taxon>Unionoidea</taxon>
        <taxon>Unionidae</taxon>
        <taxon>Unioninae</taxon>
        <taxon>Sinanodonta</taxon>
    </lineage>
</organism>
<evidence type="ECO:0000256" key="1">
    <source>
        <dbReference type="ARBA" id="ARBA00022723"/>
    </source>
</evidence>
<dbReference type="CDD" id="cd19757">
    <property type="entry name" value="Bbox1"/>
    <property type="match status" value="1"/>
</dbReference>
<dbReference type="InterPro" id="IPR011042">
    <property type="entry name" value="6-blade_b-propeller_TolB-like"/>
</dbReference>
<dbReference type="Gene3D" id="3.30.40.10">
    <property type="entry name" value="Zinc/RING finger domain, C3HC4 (zinc finger)"/>
    <property type="match status" value="1"/>
</dbReference>
<dbReference type="Gene3D" id="2.120.10.30">
    <property type="entry name" value="TolB, C-terminal domain"/>
    <property type="match status" value="1"/>
</dbReference>
<sequence length="599" mass="67726">MHSFCQKCLQDYISKTVSVKGDAVKEFVCPVCRAITNLPKTETGVKDWASLYPRSAISVAAKVKVERVCDGCQYAGESKSAQGFCVTCEDSLCNDCLSVHKKNKATRKHIMISVEELDSTPENQVKFGKGFGCSDHQDKHVEYYCQSHEAVCCADCCFTCHRTCAQVKNLSKDLPSLLSDLKTQEINDQMNTIEKHLQTFTLTNESNINKLEATFSNLTAEIQTFRRKINDRLDEIEKTVTAEGNRTYKEECLINAVRNSQIFLELVLKYGTDVQKFLVSKKSAAQLNLIKDILSKDIKNIAKLQSKIDRKSFPCSIITDSLFNSGVGKFSQEHQVKLDSVVDMHSTGQDRPSYTGGVHLPRGDIVLANRTNNTCLLYDSFYNFITSYTLQGIPMNMCLVDDHEIAVTLPYKRTVQFLSVEDNSFRDTGTMKTRYQCLGITAISRNEVVVSGPTNNKKCYWNVVSRTSGELCHHEFDSNVNSAFVALNNSKSRVYISTSDSHEVYCFDLYNARQHFVYTSRDLRNTLGIAVDREDNVFVVGFASHNIHKLSPEGTALQVITSGVPQYPIRIFFDKNREYFMVTNMSDDQCNRLHLFFPQ</sequence>
<proteinExistence type="predicted"/>
<gene>
    <name evidence="4" type="ORF">ACJMK2_012000</name>
</gene>
<dbReference type="EMBL" id="JBJQND010000013">
    <property type="protein sequence ID" value="KAL3857322.1"/>
    <property type="molecule type" value="Genomic_DNA"/>
</dbReference>
<dbReference type="Proteomes" id="UP001634394">
    <property type="component" value="Unassembled WGS sequence"/>
</dbReference>
<evidence type="ECO:0000313" key="5">
    <source>
        <dbReference type="Proteomes" id="UP001634394"/>
    </source>
</evidence>
<dbReference type="InterPro" id="IPR013083">
    <property type="entry name" value="Znf_RING/FYVE/PHD"/>
</dbReference>
<reference evidence="4 5" key="1">
    <citation type="submission" date="2024-11" db="EMBL/GenBank/DDBJ databases">
        <title>Chromosome-level genome assembly of the freshwater bivalve Anodonta woodiana.</title>
        <authorList>
            <person name="Chen X."/>
        </authorList>
    </citation>
    <scope>NUCLEOTIDE SEQUENCE [LARGE SCALE GENOMIC DNA]</scope>
    <source>
        <strain evidence="4">MN2024</strain>
        <tissue evidence="4">Gills</tissue>
    </source>
</reference>
<evidence type="ECO:0000313" key="4">
    <source>
        <dbReference type="EMBL" id="KAL3857322.1"/>
    </source>
</evidence>
<dbReference type="SMART" id="SM00336">
    <property type="entry name" value="BBOX"/>
    <property type="match status" value="1"/>
</dbReference>
<evidence type="ECO:0000256" key="2">
    <source>
        <dbReference type="PROSITE-ProRule" id="PRU00024"/>
    </source>
</evidence>
<dbReference type="SUPFAM" id="SSF57850">
    <property type="entry name" value="RING/U-box"/>
    <property type="match status" value="1"/>
</dbReference>
<dbReference type="SUPFAM" id="SSF101898">
    <property type="entry name" value="NHL repeat"/>
    <property type="match status" value="1"/>
</dbReference>
<evidence type="ECO:0000259" key="3">
    <source>
        <dbReference type="PROSITE" id="PS50119"/>
    </source>
</evidence>
<dbReference type="AlphaFoldDB" id="A0ABD3V6S8"/>
<protein>
    <recommendedName>
        <fullName evidence="3">B box-type domain-containing protein</fullName>
    </recommendedName>
</protein>
<accession>A0ABD3V6S8</accession>
<dbReference type="PANTHER" id="PTHR25462:SF296">
    <property type="entry name" value="MEIOTIC P26, ISOFORM F"/>
    <property type="match status" value="1"/>
</dbReference>
<dbReference type="PANTHER" id="PTHR25462">
    <property type="entry name" value="BONUS, ISOFORM C-RELATED"/>
    <property type="match status" value="1"/>
</dbReference>
<dbReference type="PROSITE" id="PS50119">
    <property type="entry name" value="ZF_BBOX"/>
    <property type="match status" value="1"/>
</dbReference>
<keyword evidence="2" id="KW-0863">Zinc-finger</keyword>
<dbReference type="GO" id="GO:0008270">
    <property type="term" value="F:zinc ion binding"/>
    <property type="evidence" value="ECO:0007669"/>
    <property type="project" value="UniProtKB-KW"/>
</dbReference>
<keyword evidence="1" id="KW-0479">Metal-binding</keyword>
<dbReference type="InterPro" id="IPR000315">
    <property type="entry name" value="Znf_B-box"/>
</dbReference>
<keyword evidence="2" id="KW-0862">Zinc</keyword>
<comment type="caution">
    <text evidence="4">The sequence shown here is derived from an EMBL/GenBank/DDBJ whole genome shotgun (WGS) entry which is preliminary data.</text>
</comment>
<feature type="domain" description="B box-type" evidence="3">
    <location>
        <begin position="64"/>
        <end position="114"/>
    </location>
</feature>
<dbReference type="Gene3D" id="3.30.160.60">
    <property type="entry name" value="Classic Zinc Finger"/>
    <property type="match status" value="1"/>
</dbReference>
<dbReference type="InterPro" id="IPR047153">
    <property type="entry name" value="TRIM45/56/19-like"/>
</dbReference>
<dbReference type="Pfam" id="PF22586">
    <property type="entry name" value="ANCHR-like_BBOX"/>
    <property type="match status" value="1"/>
</dbReference>
<name>A0ABD3V6S8_SINWO</name>
<keyword evidence="5" id="KW-1185">Reference proteome</keyword>